<protein>
    <submittedName>
        <fullName evidence="1">Uncharacterized protein</fullName>
    </submittedName>
</protein>
<reference evidence="1" key="1">
    <citation type="submission" date="2014-09" db="EMBL/GenBank/DDBJ databases">
        <authorList>
            <person name="Magalhaes I.L.F."/>
            <person name="Oliveira U."/>
            <person name="Santos F.R."/>
            <person name="Vidigal T.H.D.A."/>
            <person name="Brescovit A.D."/>
            <person name="Santos A.J."/>
        </authorList>
    </citation>
    <scope>NUCLEOTIDE SEQUENCE</scope>
    <source>
        <tissue evidence="1">Shoot tissue taken approximately 20 cm above the soil surface</tissue>
    </source>
</reference>
<proteinExistence type="predicted"/>
<name>A0A0A9FUV6_ARUDO</name>
<dbReference type="AlphaFoldDB" id="A0A0A9FUV6"/>
<evidence type="ECO:0000313" key="1">
    <source>
        <dbReference type="EMBL" id="JAE15044.1"/>
    </source>
</evidence>
<dbReference type="EMBL" id="GBRH01182852">
    <property type="protein sequence ID" value="JAE15044.1"/>
    <property type="molecule type" value="Transcribed_RNA"/>
</dbReference>
<reference evidence="1" key="2">
    <citation type="journal article" date="2015" name="Data Brief">
        <title>Shoot transcriptome of the giant reed, Arundo donax.</title>
        <authorList>
            <person name="Barrero R.A."/>
            <person name="Guerrero F.D."/>
            <person name="Moolhuijzen P."/>
            <person name="Goolsby J.A."/>
            <person name="Tidwell J."/>
            <person name="Bellgard S.E."/>
            <person name="Bellgard M.I."/>
        </authorList>
    </citation>
    <scope>NUCLEOTIDE SEQUENCE</scope>
    <source>
        <tissue evidence="1">Shoot tissue taken approximately 20 cm above the soil surface</tissue>
    </source>
</reference>
<sequence>MHDYGVCCLPVDNAYACSEMLNSNTCISGKLKTVNRLSCHNLNAVHQTGH</sequence>
<organism evidence="1">
    <name type="scientific">Arundo donax</name>
    <name type="common">Giant reed</name>
    <name type="synonym">Donax arundinaceus</name>
    <dbReference type="NCBI Taxonomy" id="35708"/>
    <lineage>
        <taxon>Eukaryota</taxon>
        <taxon>Viridiplantae</taxon>
        <taxon>Streptophyta</taxon>
        <taxon>Embryophyta</taxon>
        <taxon>Tracheophyta</taxon>
        <taxon>Spermatophyta</taxon>
        <taxon>Magnoliopsida</taxon>
        <taxon>Liliopsida</taxon>
        <taxon>Poales</taxon>
        <taxon>Poaceae</taxon>
        <taxon>PACMAD clade</taxon>
        <taxon>Arundinoideae</taxon>
        <taxon>Arundineae</taxon>
        <taxon>Arundo</taxon>
    </lineage>
</organism>
<accession>A0A0A9FUV6</accession>